<proteinExistence type="predicted"/>
<keyword evidence="1" id="KW-1133">Transmembrane helix</keyword>
<evidence type="ECO:0000256" key="1">
    <source>
        <dbReference type="SAM" id="Phobius"/>
    </source>
</evidence>
<feature type="transmembrane region" description="Helical" evidence="1">
    <location>
        <begin position="12"/>
        <end position="32"/>
    </location>
</feature>
<sequence length="113" mass="12349">MISNSITLSLLNFSYLAFGSLALAMFSHFRGAFNRSPSPAQSKLLYWFGWGVLAVSYYIGILYQGFAYGSILFTGLISLAGLLVILTLSYRAHHLPHFMAGSGVFGTLLLIFA</sequence>
<dbReference type="EMBL" id="RXNV01000001">
    <property type="protein sequence ID" value="RTR34511.1"/>
    <property type="molecule type" value="Genomic_DNA"/>
</dbReference>
<organism evidence="2 3">
    <name type="scientific">Shewanella atlantica</name>
    <dbReference type="NCBI Taxonomy" id="271099"/>
    <lineage>
        <taxon>Bacteria</taxon>
        <taxon>Pseudomonadati</taxon>
        <taxon>Pseudomonadota</taxon>
        <taxon>Gammaproteobacteria</taxon>
        <taxon>Alteromonadales</taxon>
        <taxon>Shewanellaceae</taxon>
        <taxon>Shewanella</taxon>
    </lineage>
</organism>
<feature type="transmembrane region" description="Helical" evidence="1">
    <location>
        <begin position="44"/>
        <end position="61"/>
    </location>
</feature>
<reference evidence="2 3" key="1">
    <citation type="submission" date="2018-12" db="EMBL/GenBank/DDBJ databases">
        <authorList>
            <person name="Yu L."/>
        </authorList>
    </citation>
    <scope>NUCLEOTIDE SEQUENCE [LARGE SCALE GENOMIC DNA]</scope>
    <source>
        <strain evidence="2 3">HAW-EB5</strain>
    </source>
</reference>
<protein>
    <submittedName>
        <fullName evidence="2">DUF3325 domain-containing protein</fullName>
    </submittedName>
</protein>
<feature type="transmembrane region" description="Helical" evidence="1">
    <location>
        <begin position="67"/>
        <end position="88"/>
    </location>
</feature>
<dbReference type="Pfam" id="PF11804">
    <property type="entry name" value="DUF3325"/>
    <property type="match status" value="1"/>
</dbReference>
<comment type="caution">
    <text evidence="2">The sequence shown here is derived from an EMBL/GenBank/DDBJ whole genome shotgun (WGS) entry which is preliminary data.</text>
</comment>
<name>A0A431WGM7_9GAMM</name>
<evidence type="ECO:0000313" key="3">
    <source>
        <dbReference type="Proteomes" id="UP000282060"/>
    </source>
</evidence>
<keyword evidence="1" id="KW-0812">Transmembrane</keyword>
<dbReference type="AlphaFoldDB" id="A0A431WGM7"/>
<dbReference type="OrthoDB" id="6271873at2"/>
<gene>
    <name evidence="2" type="ORF">EKG39_02220</name>
</gene>
<keyword evidence="3" id="KW-1185">Reference proteome</keyword>
<dbReference type="InterPro" id="IPR021762">
    <property type="entry name" value="DUF3325"/>
</dbReference>
<feature type="transmembrane region" description="Helical" evidence="1">
    <location>
        <begin position="95"/>
        <end position="112"/>
    </location>
</feature>
<dbReference type="RefSeq" id="WP_126503817.1">
    <property type="nucleotide sequence ID" value="NZ_RXNV01000001.1"/>
</dbReference>
<accession>A0A431WGM7</accession>
<dbReference type="Proteomes" id="UP000282060">
    <property type="component" value="Unassembled WGS sequence"/>
</dbReference>
<evidence type="ECO:0000313" key="2">
    <source>
        <dbReference type="EMBL" id="RTR34511.1"/>
    </source>
</evidence>
<keyword evidence="1" id="KW-0472">Membrane</keyword>